<dbReference type="Proteomes" id="UP000252100">
    <property type="component" value="Chromosome"/>
</dbReference>
<dbReference type="GO" id="GO:0005737">
    <property type="term" value="C:cytoplasm"/>
    <property type="evidence" value="ECO:0007669"/>
    <property type="project" value="TreeGrafter"/>
</dbReference>
<organism evidence="3 4">
    <name type="scientific">Salicibibacter kimchii</name>
    <dbReference type="NCBI Taxonomy" id="2099786"/>
    <lineage>
        <taxon>Bacteria</taxon>
        <taxon>Bacillati</taxon>
        <taxon>Bacillota</taxon>
        <taxon>Bacilli</taxon>
        <taxon>Bacillales</taxon>
        <taxon>Bacillaceae</taxon>
        <taxon>Salicibibacter</taxon>
    </lineage>
</organism>
<dbReference type="AlphaFoldDB" id="A0A345C0P8"/>
<dbReference type="OrthoDB" id="9792137at2"/>
<keyword evidence="1" id="KW-0456">Lyase</keyword>
<feature type="domain" description="Fumarylacetoacetase-like C-terminal" evidence="2">
    <location>
        <begin position="78"/>
        <end position="260"/>
    </location>
</feature>
<dbReference type="SUPFAM" id="SSF56529">
    <property type="entry name" value="FAH"/>
    <property type="match status" value="1"/>
</dbReference>
<gene>
    <name evidence="3" type="ORF">DT065_12695</name>
</gene>
<dbReference type="PANTHER" id="PTHR30143">
    <property type="entry name" value="ACID HYDRATASE"/>
    <property type="match status" value="1"/>
</dbReference>
<dbReference type="InterPro" id="IPR050772">
    <property type="entry name" value="Hydratase-Decarb/MhpD_sf"/>
</dbReference>
<evidence type="ECO:0000313" key="4">
    <source>
        <dbReference type="Proteomes" id="UP000252100"/>
    </source>
</evidence>
<evidence type="ECO:0000259" key="2">
    <source>
        <dbReference type="Pfam" id="PF01557"/>
    </source>
</evidence>
<evidence type="ECO:0000313" key="3">
    <source>
        <dbReference type="EMBL" id="AXF56779.1"/>
    </source>
</evidence>
<dbReference type="KEGG" id="rue:DT065_12695"/>
<reference evidence="3 4" key="1">
    <citation type="journal article" date="2018" name="J. Microbiol.">
        <title>Salicibibacter kimchii gen. nov., sp. nov., a moderately halophilic and alkalitolerant bacterium in the family Bacillaceae, isolated from kimchi.</title>
        <authorList>
            <person name="Jang J.Y."/>
            <person name="Oh Y.J."/>
            <person name="Lim S.K."/>
            <person name="Park H.K."/>
            <person name="Lee C."/>
            <person name="Kim J.Y."/>
            <person name="Lee M.A."/>
            <person name="Choi H.J."/>
        </authorList>
    </citation>
    <scope>NUCLEOTIDE SEQUENCE [LARGE SCALE GENOMIC DNA]</scope>
    <source>
        <strain evidence="3 4">NKC1-1</strain>
    </source>
</reference>
<dbReference type="InterPro" id="IPR036663">
    <property type="entry name" value="Fumarylacetoacetase_C_sf"/>
</dbReference>
<keyword evidence="4" id="KW-1185">Reference proteome</keyword>
<dbReference type="GO" id="GO:0008684">
    <property type="term" value="F:2-oxopent-4-enoate hydratase activity"/>
    <property type="evidence" value="ECO:0007669"/>
    <property type="project" value="TreeGrafter"/>
</dbReference>
<sequence length="263" mass="29023">MLGTDDINQIAVELYESERQKNPVNNFVDKYPQLDEASAYKVQEKLIEIKSSRENTKRVGHKLGLTSKAKQNMMGVHEPSYGVLLESMQKYEGDPISLSGSIHAKIEPEIAFIFNKEIKGPAVTVAEVMEATSYVMPALEIIDSRFHGFSFTLPDAVSDNSSSSLFMIGERFQRLDDLDLRLTGMVLKKNGEIMSTATAANVMGHPARAISWLANKLYKVGQSIQTGEIVLSGSILAAETIEPGDHFSVSFDRLGSVEITFTE</sequence>
<name>A0A345C0P8_9BACI</name>
<accession>A0A345C0P8</accession>
<proteinExistence type="predicted"/>
<dbReference type="Pfam" id="PF01557">
    <property type="entry name" value="FAA_hydrolase"/>
    <property type="match status" value="1"/>
</dbReference>
<dbReference type="EMBL" id="CP031092">
    <property type="protein sequence ID" value="AXF56779.1"/>
    <property type="molecule type" value="Genomic_DNA"/>
</dbReference>
<dbReference type="PANTHER" id="PTHR30143:SF0">
    <property type="entry name" value="2-KETO-4-PENTENOATE HYDRATASE"/>
    <property type="match status" value="1"/>
</dbReference>
<evidence type="ECO:0000256" key="1">
    <source>
        <dbReference type="ARBA" id="ARBA00023239"/>
    </source>
</evidence>
<dbReference type="InterPro" id="IPR011234">
    <property type="entry name" value="Fumarylacetoacetase-like_C"/>
</dbReference>
<dbReference type="Gene3D" id="3.90.850.10">
    <property type="entry name" value="Fumarylacetoacetase-like, C-terminal domain"/>
    <property type="match status" value="1"/>
</dbReference>
<protein>
    <submittedName>
        <fullName evidence="3">4-oxalocrotonate decarboxylase</fullName>
    </submittedName>
</protein>